<comment type="cofactor">
    <cofactor evidence="9">
        <name>a divalent metal cation</name>
        <dbReference type="ChEBI" id="CHEBI:60240"/>
    </cofactor>
</comment>
<dbReference type="EMBL" id="CAMXCT010000001">
    <property type="protein sequence ID" value="CAI3971494.1"/>
    <property type="molecule type" value="Genomic_DNA"/>
</dbReference>
<dbReference type="SUPFAM" id="SSF54001">
    <property type="entry name" value="Cysteine proteinases"/>
    <property type="match status" value="1"/>
</dbReference>
<dbReference type="InterPro" id="IPR005493">
    <property type="entry name" value="RraA/RraA-like"/>
</dbReference>
<dbReference type="Gene3D" id="3.50.30.40">
    <property type="entry name" value="Ribonuclease E inhibitor RraA/RraA-like"/>
    <property type="match status" value="1"/>
</dbReference>
<comment type="subunit">
    <text evidence="3 9">Homotrimer.</text>
</comment>
<dbReference type="InterPro" id="IPR010203">
    <property type="entry name" value="RraA"/>
</dbReference>
<comment type="catalytic activity">
    <reaction evidence="1 9">
        <text>4-hydroxy-4-methyl-2-oxoglutarate = 2 pyruvate</text>
        <dbReference type="Rhea" id="RHEA:22748"/>
        <dbReference type="ChEBI" id="CHEBI:15361"/>
        <dbReference type="ChEBI" id="CHEBI:58276"/>
        <dbReference type="EC" id="4.1.3.17"/>
    </reaction>
</comment>
<dbReference type="EMBL" id="CAMXCT020000001">
    <property type="protein sequence ID" value="CAL1124869.1"/>
    <property type="molecule type" value="Genomic_DNA"/>
</dbReference>
<comment type="similarity">
    <text evidence="2 9">Belongs to the class II aldolase/RraA-like family.</text>
</comment>
<dbReference type="Pfam" id="PF01841">
    <property type="entry name" value="Transglut_core"/>
    <property type="match status" value="1"/>
</dbReference>
<dbReference type="SUPFAM" id="SSF89562">
    <property type="entry name" value="RraA-like"/>
    <property type="match status" value="1"/>
</dbReference>
<dbReference type="EC" id="4.1.1.112" evidence="9"/>
<evidence type="ECO:0000313" key="13">
    <source>
        <dbReference type="Proteomes" id="UP001152797"/>
    </source>
</evidence>
<feature type="binding site" evidence="8">
    <location>
        <begin position="318"/>
        <end position="321"/>
    </location>
    <ligand>
        <name>substrate</name>
    </ligand>
</feature>
<evidence type="ECO:0000256" key="1">
    <source>
        <dbReference type="ARBA" id="ARBA00001342"/>
    </source>
</evidence>
<dbReference type="PANTHER" id="PTHR33254">
    <property type="entry name" value="4-HYDROXY-4-METHYL-2-OXOGLUTARATE ALDOLASE 3-RELATED"/>
    <property type="match status" value="1"/>
</dbReference>
<reference evidence="12 13" key="2">
    <citation type="submission" date="2024-05" db="EMBL/GenBank/DDBJ databases">
        <authorList>
            <person name="Chen Y."/>
            <person name="Shah S."/>
            <person name="Dougan E. K."/>
            <person name="Thang M."/>
            <person name="Chan C."/>
        </authorList>
    </citation>
    <scope>NUCLEOTIDE SEQUENCE [LARGE SCALE GENOMIC DNA]</scope>
</reference>
<name>A0A9P1FCE3_9DINO</name>
<protein>
    <recommendedName>
        <fullName evidence="9">4-hydroxy-4-methyl-2-oxoglutarate aldolase</fullName>
        <shortName evidence="9">HMG aldolase</shortName>
        <ecNumber evidence="9">4.1.1.112</ecNumber>
        <ecNumber evidence="9">4.1.3.17</ecNumber>
    </recommendedName>
    <alternativeName>
        <fullName evidence="9">Oxaloacetate decarboxylase</fullName>
    </alternativeName>
</protein>
<dbReference type="InterPro" id="IPR002931">
    <property type="entry name" value="Transglutaminase-like"/>
</dbReference>
<evidence type="ECO:0000256" key="9">
    <source>
        <dbReference type="RuleBase" id="RU004338"/>
    </source>
</evidence>
<dbReference type="Gene3D" id="3.10.620.30">
    <property type="match status" value="1"/>
</dbReference>
<dbReference type="GO" id="GO:0046872">
    <property type="term" value="F:metal ion binding"/>
    <property type="evidence" value="ECO:0007669"/>
    <property type="project" value="UniProtKB-KW"/>
</dbReference>
<dbReference type="CDD" id="cd16841">
    <property type="entry name" value="RraA_family"/>
    <property type="match status" value="1"/>
</dbReference>
<dbReference type="OrthoDB" id="10264514at2759"/>
<keyword evidence="4 8" id="KW-0479">Metal-binding</keyword>
<dbReference type="GO" id="GO:0008948">
    <property type="term" value="F:oxaloacetate decarboxylase activity"/>
    <property type="evidence" value="ECO:0007669"/>
    <property type="project" value="UniProtKB-EC"/>
</dbReference>
<keyword evidence="5 9" id="KW-0456">Lyase</keyword>
<evidence type="ECO:0000256" key="8">
    <source>
        <dbReference type="PIRSR" id="PIRSR605493-1"/>
    </source>
</evidence>
<evidence type="ECO:0000256" key="7">
    <source>
        <dbReference type="ARBA" id="ARBA00047973"/>
    </source>
</evidence>
<evidence type="ECO:0000256" key="3">
    <source>
        <dbReference type="ARBA" id="ARBA00011233"/>
    </source>
</evidence>
<dbReference type="GO" id="GO:0008428">
    <property type="term" value="F:ribonuclease inhibitor activity"/>
    <property type="evidence" value="ECO:0007669"/>
    <property type="project" value="InterPro"/>
</dbReference>
<dbReference type="GO" id="GO:0047443">
    <property type="term" value="F:4-hydroxy-4-methyl-2-oxoglutarate aldolase activity"/>
    <property type="evidence" value="ECO:0007669"/>
    <property type="project" value="UniProtKB-EC"/>
</dbReference>
<feature type="domain" description="Transglutaminase-like" evidence="10">
    <location>
        <begin position="31"/>
        <end position="144"/>
    </location>
</feature>
<evidence type="ECO:0000259" key="10">
    <source>
        <dbReference type="Pfam" id="PF01841"/>
    </source>
</evidence>
<reference evidence="11" key="1">
    <citation type="submission" date="2022-10" db="EMBL/GenBank/DDBJ databases">
        <authorList>
            <person name="Chen Y."/>
            <person name="Dougan E. K."/>
            <person name="Chan C."/>
            <person name="Rhodes N."/>
            <person name="Thang M."/>
        </authorList>
    </citation>
    <scope>NUCLEOTIDE SEQUENCE</scope>
</reference>
<evidence type="ECO:0000256" key="5">
    <source>
        <dbReference type="ARBA" id="ARBA00023239"/>
    </source>
</evidence>
<feature type="binding site" evidence="8">
    <location>
        <position position="341"/>
    </location>
    <ligand>
        <name>Mg(2+)</name>
        <dbReference type="ChEBI" id="CHEBI:18420"/>
    </ligand>
</feature>
<evidence type="ECO:0000313" key="12">
    <source>
        <dbReference type="EMBL" id="CAL4758806.1"/>
    </source>
</evidence>
<evidence type="ECO:0000256" key="6">
    <source>
        <dbReference type="ARBA" id="ARBA00025046"/>
    </source>
</evidence>
<dbReference type="InterPro" id="IPR036704">
    <property type="entry name" value="RraA/RraA-like_sf"/>
</dbReference>
<accession>A0A9P1FCE3</accession>
<dbReference type="Pfam" id="PF03737">
    <property type="entry name" value="RraA-like"/>
    <property type="match status" value="1"/>
</dbReference>
<evidence type="ECO:0000313" key="11">
    <source>
        <dbReference type="EMBL" id="CAI3971494.1"/>
    </source>
</evidence>
<proteinExistence type="inferred from homology"/>
<comment type="function">
    <text evidence="6 9">Catalyzes the aldol cleavage of 4-hydroxy-4-methyl-2-oxoglutarate (HMG) into 2 molecules of pyruvate. Also contains a secondary oxaloacetate (OAA) decarboxylase activity due to the common pyruvate enolate transition state formed following C-C bond cleavage in the retro-aldol and decarboxylation reactions.</text>
</comment>
<comment type="cofactor">
    <cofactor evidence="8">
        <name>Mg(2+)</name>
        <dbReference type="ChEBI" id="CHEBI:18420"/>
    </cofactor>
</comment>
<dbReference type="EMBL" id="CAMXCT030000001">
    <property type="protein sequence ID" value="CAL4758806.1"/>
    <property type="molecule type" value="Genomic_DNA"/>
</dbReference>
<dbReference type="NCBIfam" id="NF006875">
    <property type="entry name" value="PRK09372.1"/>
    <property type="match status" value="1"/>
</dbReference>
<gene>
    <name evidence="11" type="ORF">C1SCF055_LOCUS84</name>
</gene>
<comment type="caution">
    <text evidence="11">The sequence shown here is derived from an EMBL/GenBank/DDBJ whole genome shotgun (WGS) entry which is preliminary data.</text>
</comment>
<dbReference type="InterPro" id="IPR038765">
    <property type="entry name" value="Papain-like_cys_pep_sf"/>
</dbReference>
<dbReference type="GO" id="GO:0051252">
    <property type="term" value="P:regulation of RNA metabolic process"/>
    <property type="evidence" value="ECO:0007669"/>
    <property type="project" value="InterPro"/>
</dbReference>
<keyword evidence="13" id="KW-1185">Reference proteome</keyword>
<organism evidence="11">
    <name type="scientific">Cladocopium goreaui</name>
    <dbReference type="NCBI Taxonomy" id="2562237"/>
    <lineage>
        <taxon>Eukaryota</taxon>
        <taxon>Sar</taxon>
        <taxon>Alveolata</taxon>
        <taxon>Dinophyceae</taxon>
        <taxon>Suessiales</taxon>
        <taxon>Symbiodiniaceae</taxon>
        <taxon>Cladocopium</taxon>
    </lineage>
</organism>
<keyword evidence="8" id="KW-0460">Magnesium</keyword>
<dbReference type="PANTHER" id="PTHR33254:SF4">
    <property type="entry name" value="4-HYDROXY-4-METHYL-2-OXOGLUTARATE ALDOLASE 3-RELATED"/>
    <property type="match status" value="1"/>
</dbReference>
<evidence type="ECO:0000256" key="4">
    <source>
        <dbReference type="ARBA" id="ARBA00022723"/>
    </source>
</evidence>
<dbReference type="NCBIfam" id="TIGR01935">
    <property type="entry name" value="NOT-MenG"/>
    <property type="match status" value="1"/>
</dbReference>
<dbReference type="Proteomes" id="UP001152797">
    <property type="component" value="Unassembled WGS sequence"/>
</dbReference>
<evidence type="ECO:0000256" key="2">
    <source>
        <dbReference type="ARBA" id="ARBA00008621"/>
    </source>
</evidence>
<comment type="catalytic activity">
    <reaction evidence="7 9">
        <text>oxaloacetate + H(+) = pyruvate + CO2</text>
        <dbReference type="Rhea" id="RHEA:15641"/>
        <dbReference type="ChEBI" id="CHEBI:15361"/>
        <dbReference type="ChEBI" id="CHEBI:15378"/>
        <dbReference type="ChEBI" id="CHEBI:16452"/>
        <dbReference type="ChEBI" id="CHEBI:16526"/>
        <dbReference type="EC" id="4.1.1.112"/>
    </reaction>
</comment>
<dbReference type="AlphaFoldDB" id="A0A9P1FCE3"/>
<sequence length="402" mass="45232">MKPANETDRELEPYLQPTWFVDSDHPAIVDYAQRALGDAESEIDRACRLFYAVRDDIRYTAYGIDMDREGFRASHVLASGRGWCVNKSCLLAATCRAVGIPCRMGYADVRNHLATEKLLEYIGTDIFYYHGYNELYLEGKWVKATVAFNRRLCEKARLLPLDFDGRHDSLYHPFDLEGRKHMEYLNDRGTYVDVPYDDILKKFATAYSHFLTEAQHGRALAGDFEAEIEAEATRRAEELLRQPMSFATTDLCDEHGDKIQIAEPIFKRFGGREAFCGPIRTLKLHEDNTLVRAELEKPGEGHVLVVDGGGSRRCALLGDRLAELAIDNGWNGVVVFGCVRDTKELADMNLGILALAAHPRRSEKRGEGQRDIPVTMAGINFVPGAYLYADGDGLIVAEEKLD</sequence>
<feature type="binding site" evidence="8">
    <location>
        <position position="340"/>
    </location>
    <ligand>
        <name>substrate</name>
    </ligand>
</feature>
<dbReference type="EC" id="4.1.3.17" evidence="9"/>